<keyword evidence="3" id="KW-1185">Reference proteome</keyword>
<evidence type="ECO:0000313" key="3">
    <source>
        <dbReference type="Proteomes" id="UP000215914"/>
    </source>
</evidence>
<dbReference type="EMBL" id="CM007900">
    <property type="protein sequence ID" value="OTG07984.1"/>
    <property type="molecule type" value="Genomic_DNA"/>
</dbReference>
<dbReference type="InParanoid" id="A0A251TAP8"/>
<reference evidence="1 3" key="1">
    <citation type="journal article" date="2017" name="Nature">
        <title>The sunflower genome provides insights into oil metabolism, flowering and Asterid evolution.</title>
        <authorList>
            <person name="Badouin H."/>
            <person name="Gouzy J."/>
            <person name="Grassa C.J."/>
            <person name="Murat F."/>
            <person name="Staton S.E."/>
            <person name="Cottret L."/>
            <person name="Lelandais-Briere C."/>
            <person name="Owens G.L."/>
            <person name="Carrere S."/>
            <person name="Mayjonade B."/>
            <person name="Legrand L."/>
            <person name="Gill N."/>
            <person name="Kane N.C."/>
            <person name="Bowers J.E."/>
            <person name="Hubner S."/>
            <person name="Bellec A."/>
            <person name="Berard A."/>
            <person name="Berges H."/>
            <person name="Blanchet N."/>
            <person name="Boniface M.C."/>
            <person name="Brunel D."/>
            <person name="Catrice O."/>
            <person name="Chaidir N."/>
            <person name="Claudel C."/>
            <person name="Donnadieu C."/>
            <person name="Faraut T."/>
            <person name="Fievet G."/>
            <person name="Helmstetter N."/>
            <person name="King M."/>
            <person name="Knapp S.J."/>
            <person name="Lai Z."/>
            <person name="Le Paslier M.C."/>
            <person name="Lippi Y."/>
            <person name="Lorenzon L."/>
            <person name="Mandel J.R."/>
            <person name="Marage G."/>
            <person name="Marchand G."/>
            <person name="Marquand E."/>
            <person name="Bret-Mestries E."/>
            <person name="Morien E."/>
            <person name="Nambeesan S."/>
            <person name="Nguyen T."/>
            <person name="Pegot-Espagnet P."/>
            <person name="Pouilly N."/>
            <person name="Raftis F."/>
            <person name="Sallet E."/>
            <person name="Schiex T."/>
            <person name="Thomas J."/>
            <person name="Vandecasteele C."/>
            <person name="Vares D."/>
            <person name="Vear F."/>
            <person name="Vautrin S."/>
            <person name="Crespi M."/>
            <person name="Mangin B."/>
            <person name="Burke J.M."/>
            <person name="Salse J."/>
            <person name="Munos S."/>
            <person name="Vincourt P."/>
            <person name="Rieseberg L.H."/>
            <person name="Langlade N.B."/>
        </authorList>
    </citation>
    <scope>NUCLEOTIDE SEQUENCE [LARGE SCALE GENOMIC DNA]</scope>
    <source>
        <strain evidence="3">cv. SF193</strain>
        <tissue evidence="1">Leaves</tissue>
    </source>
</reference>
<proteinExistence type="predicted"/>
<gene>
    <name evidence="2" type="ORF">HannXRQ_Chr11g0336591</name>
    <name evidence="1" type="ORF">HanXRQr2_Chr11g0488791</name>
</gene>
<dbReference type="Gramene" id="mRNA:HanXRQr2_Chr11g0488791">
    <property type="protein sequence ID" value="mRNA:HanXRQr2_Chr11g0488791"/>
    <property type="gene ID" value="HanXRQr2_Chr11g0488791"/>
</dbReference>
<name>A0A251TAP8_HELAN</name>
<evidence type="ECO:0000313" key="1">
    <source>
        <dbReference type="EMBL" id="KAF5781860.1"/>
    </source>
</evidence>
<accession>A0A251TAP8</accession>
<dbReference type="EMBL" id="MNCJ02000326">
    <property type="protein sequence ID" value="KAF5781860.1"/>
    <property type="molecule type" value="Genomic_DNA"/>
</dbReference>
<sequence length="74" mass="8962">MRASTKECNGDDCRWWFRTMILESFKCRFSRRNSLTSCLYKSQSPCFKQLGPCYHFHACIHFQVLEDVYEFFCK</sequence>
<dbReference type="AlphaFoldDB" id="A0A251TAP8"/>
<dbReference type="Proteomes" id="UP000215914">
    <property type="component" value="Chromosome 11"/>
</dbReference>
<reference evidence="2" key="2">
    <citation type="submission" date="2017-02" db="EMBL/GenBank/DDBJ databases">
        <title>Sunflower complete genome.</title>
        <authorList>
            <person name="Langlade N."/>
            <person name="Munos S."/>
        </authorList>
    </citation>
    <scope>NUCLEOTIDE SEQUENCE [LARGE SCALE GENOMIC DNA]</scope>
    <source>
        <tissue evidence="2">Leaves</tissue>
    </source>
</reference>
<organism evidence="2 3">
    <name type="scientific">Helianthus annuus</name>
    <name type="common">Common sunflower</name>
    <dbReference type="NCBI Taxonomy" id="4232"/>
    <lineage>
        <taxon>Eukaryota</taxon>
        <taxon>Viridiplantae</taxon>
        <taxon>Streptophyta</taxon>
        <taxon>Embryophyta</taxon>
        <taxon>Tracheophyta</taxon>
        <taxon>Spermatophyta</taxon>
        <taxon>Magnoliopsida</taxon>
        <taxon>eudicotyledons</taxon>
        <taxon>Gunneridae</taxon>
        <taxon>Pentapetalae</taxon>
        <taxon>asterids</taxon>
        <taxon>campanulids</taxon>
        <taxon>Asterales</taxon>
        <taxon>Asteraceae</taxon>
        <taxon>Asteroideae</taxon>
        <taxon>Heliantheae alliance</taxon>
        <taxon>Heliantheae</taxon>
        <taxon>Helianthus</taxon>
    </lineage>
</organism>
<reference evidence="1" key="3">
    <citation type="submission" date="2020-06" db="EMBL/GenBank/DDBJ databases">
        <title>Helianthus annuus Genome sequencing and assembly Release 2.</title>
        <authorList>
            <person name="Gouzy J."/>
            <person name="Langlade N."/>
            <person name="Munos S."/>
        </authorList>
    </citation>
    <scope>NUCLEOTIDE SEQUENCE</scope>
    <source>
        <tissue evidence="1">Leaves</tissue>
    </source>
</reference>
<protein>
    <submittedName>
        <fullName evidence="2">Uncharacterized protein</fullName>
    </submittedName>
</protein>
<evidence type="ECO:0000313" key="2">
    <source>
        <dbReference type="EMBL" id="OTG07984.1"/>
    </source>
</evidence>